<dbReference type="Proteomes" id="UP001189429">
    <property type="component" value="Unassembled WGS sequence"/>
</dbReference>
<name>A0ABN9UM67_9DINO</name>
<sequence length="141" mass="15243">MVTSQSALDGDSELGRSRAEPEDTIKNWDLWPRRLQTWLDQLANPDPLAQLAKPDRLAPSRWKEAPMVLTLQQAARGFKHLGSQSPTAAACVNALCACLPLASACRDYSTPTSSPLSSSLPSSRPSSLDSSLGHLRALFSQ</sequence>
<comment type="caution">
    <text evidence="2">The sequence shown here is derived from an EMBL/GenBank/DDBJ whole genome shotgun (WGS) entry which is preliminary data.</text>
</comment>
<accession>A0ABN9UM67</accession>
<keyword evidence="3" id="KW-1185">Reference proteome</keyword>
<reference evidence="2" key="1">
    <citation type="submission" date="2023-10" db="EMBL/GenBank/DDBJ databases">
        <authorList>
            <person name="Chen Y."/>
            <person name="Shah S."/>
            <person name="Dougan E. K."/>
            <person name="Thang M."/>
            <person name="Chan C."/>
        </authorList>
    </citation>
    <scope>NUCLEOTIDE SEQUENCE [LARGE SCALE GENOMIC DNA]</scope>
</reference>
<proteinExistence type="predicted"/>
<organism evidence="2 3">
    <name type="scientific">Prorocentrum cordatum</name>
    <dbReference type="NCBI Taxonomy" id="2364126"/>
    <lineage>
        <taxon>Eukaryota</taxon>
        <taxon>Sar</taxon>
        <taxon>Alveolata</taxon>
        <taxon>Dinophyceae</taxon>
        <taxon>Prorocentrales</taxon>
        <taxon>Prorocentraceae</taxon>
        <taxon>Prorocentrum</taxon>
    </lineage>
</organism>
<evidence type="ECO:0000256" key="1">
    <source>
        <dbReference type="SAM" id="MobiDB-lite"/>
    </source>
</evidence>
<evidence type="ECO:0000313" key="3">
    <source>
        <dbReference type="Proteomes" id="UP001189429"/>
    </source>
</evidence>
<dbReference type="EMBL" id="CAUYUJ010015887">
    <property type="protein sequence ID" value="CAK0859289.1"/>
    <property type="molecule type" value="Genomic_DNA"/>
</dbReference>
<evidence type="ECO:0000313" key="2">
    <source>
        <dbReference type="EMBL" id="CAK0859289.1"/>
    </source>
</evidence>
<feature type="region of interest" description="Disordered" evidence="1">
    <location>
        <begin position="1"/>
        <end position="23"/>
    </location>
</feature>
<gene>
    <name evidence="2" type="ORF">PCOR1329_LOCUS48707</name>
</gene>
<feature type="compositionally biased region" description="Basic and acidic residues" evidence="1">
    <location>
        <begin position="13"/>
        <end position="23"/>
    </location>
</feature>
<protein>
    <submittedName>
        <fullName evidence="2">Uncharacterized protein</fullName>
    </submittedName>
</protein>